<sequence>HDKGADAAARRGEGVQWMSASIVPVWGWCVKVEQVPLGCGSPLVPTKWMRAVCFLS</sequence>
<comment type="caution">
    <text evidence="1">The sequence shown here is derived from an EMBL/GenBank/DDBJ whole genome shotgun (WGS) entry which is preliminary data.</text>
</comment>
<dbReference type="GeneID" id="63803076"/>
<name>A0A1Y1WGS9_9FUNG</name>
<dbReference type="AlphaFoldDB" id="A0A1Y1WGS9"/>
<gene>
    <name evidence="1" type="ORF">DL89DRAFT_264901</name>
</gene>
<reference evidence="1 2" key="1">
    <citation type="submission" date="2016-07" db="EMBL/GenBank/DDBJ databases">
        <title>Pervasive Adenine N6-methylation of Active Genes in Fungi.</title>
        <authorList>
            <consortium name="DOE Joint Genome Institute"/>
            <person name="Mondo S.J."/>
            <person name="Dannebaum R.O."/>
            <person name="Kuo R.C."/>
            <person name="Labutti K."/>
            <person name="Haridas S."/>
            <person name="Kuo A."/>
            <person name="Salamov A."/>
            <person name="Ahrendt S.R."/>
            <person name="Lipzen A."/>
            <person name="Sullivan W."/>
            <person name="Andreopoulos W.B."/>
            <person name="Clum A."/>
            <person name="Lindquist E."/>
            <person name="Daum C."/>
            <person name="Ramamoorthy G.K."/>
            <person name="Gryganskyi A."/>
            <person name="Culley D."/>
            <person name="Magnuson J.K."/>
            <person name="James T.Y."/>
            <person name="O'Malley M.A."/>
            <person name="Stajich J.E."/>
            <person name="Spatafora J.W."/>
            <person name="Visel A."/>
            <person name="Grigoriev I.V."/>
        </authorList>
    </citation>
    <scope>NUCLEOTIDE SEQUENCE [LARGE SCALE GENOMIC DNA]</scope>
    <source>
        <strain evidence="1 2">ATCC 12442</strain>
    </source>
</reference>
<keyword evidence="2" id="KW-1185">Reference proteome</keyword>
<evidence type="ECO:0000313" key="1">
    <source>
        <dbReference type="EMBL" id="ORX72697.1"/>
    </source>
</evidence>
<accession>A0A1Y1WGS9</accession>
<dbReference type="RefSeq" id="XP_040746037.1">
    <property type="nucleotide sequence ID" value="XM_040886428.1"/>
</dbReference>
<proteinExistence type="predicted"/>
<evidence type="ECO:0000313" key="2">
    <source>
        <dbReference type="Proteomes" id="UP000193922"/>
    </source>
</evidence>
<organism evidence="1 2">
    <name type="scientific">Linderina pennispora</name>
    <dbReference type="NCBI Taxonomy" id="61395"/>
    <lineage>
        <taxon>Eukaryota</taxon>
        <taxon>Fungi</taxon>
        <taxon>Fungi incertae sedis</taxon>
        <taxon>Zoopagomycota</taxon>
        <taxon>Kickxellomycotina</taxon>
        <taxon>Kickxellomycetes</taxon>
        <taxon>Kickxellales</taxon>
        <taxon>Kickxellaceae</taxon>
        <taxon>Linderina</taxon>
    </lineage>
</organism>
<dbReference type="Proteomes" id="UP000193922">
    <property type="component" value="Unassembled WGS sequence"/>
</dbReference>
<dbReference type="EMBL" id="MCFD01000002">
    <property type="protein sequence ID" value="ORX72697.1"/>
    <property type="molecule type" value="Genomic_DNA"/>
</dbReference>
<protein>
    <submittedName>
        <fullName evidence="1">Uncharacterized protein</fullName>
    </submittedName>
</protein>
<feature type="non-terminal residue" evidence="1">
    <location>
        <position position="1"/>
    </location>
</feature>